<sequence length="191" mass="20522">MANNSSRPPLTSSAATSTEPWLQLCLSGAGEASSYPITSADTPRRSDSPTAALRPQCPSTPSSTVPAPSSPGADLRVVKQPGGPAAGLWLSLRPAGNQIEEPSLPQLPKSYIRIKDGRMPVKLLMKYLAKKLGLGDESEIEITCRGQPLLPFSTLQGVRDHLWCAQDMKPPSVAECVMTLHYGRRSIYNLL</sequence>
<feature type="compositionally biased region" description="Low complexity" evidence="1">
    <location>
        <begin position="59"/>
        <end position="71"/>
    </location>
</feature>
<evidence type="ECO:0000256" key="1">
    <source>
        <dbReference type="SAM" id="MobiDB-lite"/>
    </source>
</evidence>
<feature type="region of interest" description="Disordered" evidence="1">
    <location>
        <begin position="33"/>
        <end position="77"/>
    </location>
</feature>
<protein>
    <submittedName>
        <fullName evidence="2">Uncharacterized protein</fullName>
    </submittedName>
</protein>
<proteinExistence type="predicted"/>
<evidence type="ECO:0000313" key="3">
    <source>
        <dbReference type="Proteomes" id="UP000636800"/>
    </source>
</evidence>
<comment type="caution">
    <text evidence="2">The sequence shown here is derived from an EMBL/GenBank/DDBJ whole genome shotgun (WGS) entry which is preliminary data.</text>
</comment>
<dbReference type="PANTHER" id="PTHR47290:SF4">
    <property type="entry name" value="RING FINGER PROTEIN"/>
    <property type="match status" value="1"/>
</dbReference>
<keyword evidence="3" id="KW-1185">Reference proteome</keyword>
<gene>
    <name evidence="2" type="ORF">HPP92_007019</name>
</gene>
<dbReference type="Proteomes" id="UP000636800">
    <property type="component" value="Chromosome 3"/>
</dbReference>
<dbReference type="InterPro" id="IPR044171">
    <property type="entry name" value="LAX2-like"/>
</dbReference>
<dbReference type="EMBL" id="JADCNL010000003">
    <property type="protein sequence ID" value="KAG0488208.1"/>
    <property type="molecule type" value="Genomic_DNA"/>
</dbReference>
<dbReference type="PANTHER" id="PTHR47290">
    <property type="entry name" value="RING FINGER PROTEIN"/>
    <property type="match status" value="1"/>
</dbReference>
<name>A0A835RL12_VANPL</name>
<dbReference type="Gene3D" id="3.10.20.90">
    <property type="entry name" value="Phosphatidylinositol 3-kinase Catalytic Subunit, Chain A, domain 1"/>
    <property type="match status" value="1"/>
</dbReference>
<reference evidence="2 3" key="1">
    <citation type="journal article" date="2020" name="Nat. Food">
        <title>A phased Vanilla planifolia genome enables genetic improvement of flavour and production.</title>
        <authorList>
            <person name="Hasing T."/>
            <person name="Tang H."/>
            <person name="Brym M."/>
            <person name="Khazi F."/>
            <person name="Huang T."/>
            <person name="Chambers A.H."/>
        </authorList>
    </citation>
    <scope>NUCLEOTIDE SEQUENCE [LARGE SCALE GENOMIC DNA]</scope>
    <source>
        <tissue evidence="2">Leaf</tissue>
    </source>
</reference>
<accession>A0A835RL12</accession>
<organism evidence="2 3">
    <name type="scientific">Vanilla planifolia</name>
    <name type="common">Vanilla</name>
    <dbReference type="NCBI Taxonomy" id="51239"/>
    <lineage>
        <taxon>Eukaryota</taxon>
        <taxon>Viridiplantae</taxon>
        <taxon>Streptophyta</taxon>
        <taxon>Embryophyta</taxon>
        <taxon>Tracheophyta</taxon>
        <taxon>Spermatophyta</taxon>
        <taxon>Magnoliopsida</taxon>
        <taxon>Liliopsida</taxon>
        <taxon>Asparagales</taxon>
        <taxon>Orchidaceae</taxon>
        <taxon>Vanilloideae</taxon>
        <taxon>Vanilleae</taxon>
        <taxon>Vanilla</taxon>
    </lineage>
</organism>
<dbReference type="AlphaFoldDB" id="A0A835RL12"/>
<evidence type="ECO:0000313" key="2">
    <source>
        <dbReference type="EMBL" id="KAG0488208.1"/>
    </source>
</evidence>